<dbReference type="EMBL" id="ML996577">
    <property type="protein sequence ID" value="KAF2755787.1"/>
    <property type="molecule type" value="Genomic_DNA"/>
</dbReference>
<dbReference type="Pfam" id="PF11951">
    <property type="entry name" value="Fungal_trans_2"/>
    <property type="match status" value="1"/>
</dbReference>
<dbReference type="OrthoDB" id="5429770at2759"/>
<evidence type="ECO:0000313" key="1">
    <source>
        <dbReference type="EMBL" id="KAF2755787.1"/>
    </source>
</evidence>
<accession>A0A6A6W2G7</accession>
<proteinExistence type="predicted"/>
<keyword evidence="2" id="KW-1185">Reference proteome</keyword>
<sequence>MTGFILLHRQQGIFLDFLDSLTRQGLYQTPLYLKALDSVAFASLAKQIKDENLLYKARVAHGATLRFLNEALQDPVQATKDSTLASVILLSLYEVIVRESVRPSLWEIHHDGWMLIIKLRGPEQFDTYVGQSMVRYIFSHLQAACLSKSLRPSFVPVFNHNPKFPISVFSDTAIRVTNYCAKAQELKMSLHEPITIELLDHVNAAVELEAELDKFPYLMVNKRSYRTVTIAPAQQRTLPLAYPDWLNSYHVYSDFRMAGIWNFWRCSRVFVKDAILKCVTRLKAMGGLGQEGMLNELISLPTANMEDYADGILASVPYLLGQLSPIEERKPCPYPPPIGSYFILWPFQVLLLRANLDAHRIEFMHSVLKYIRDVPGLGQADVILSFTSNYNKQNPMASLQTAVNEATRSLSAL</sequence>
<reference evidence="1" key="1">
    <citation type="journal article" date="2020" name="Stud. Mycol.">
        <title>101 Dothideomycetes genomes: a test case for predicting lifestyles and emergence of pathogens.</title>
        <authorList>
            <person name="Haridas S."/>
            <person name="Albert R."/>
            <person name="Binder M."/>
            <person name="Bloem J."/>
            <person name="Labutti K."/>
            <person name="Salamov A."/>
            <person name="Andreopoulos B."/>
            <person name="Baker S."/>
            <person name="Barry K."/>
            <person name="Bills G."/>
            <person name="Bluhm B."/>
            <person name="Cannon C."/>
            <person name="Castanera R."/>
            <person name="Culley D."/>
            <person name="Daum C."/>
            <person name="Ezra D."/>
            <person name="Gonzalez J."/>
            <person name="Henrissat B."/>
            <person name="Kuo A."/>
            <person name="Liang C."/>
            <person name="Lipzen A."/>
            <person name="Lutzoni F."/>
            <person name="Magnuson J."/>
            <person name="Mondo S."/>
            <person name="Nolan M."/>
            <person name="Ohm R."/>
            <person name="Pangilinan J."/>
            <person name="Park H.-J."/>
            <person name="Ramirez L."/>
            <person name="Alfaro M."/>
            <person name="Sun H."/>
            <person name="Tritt A."/>
            <person name="Yoshinaga Y."/>
            <person name="Zwiers L.-H."/>
            <person name="Turgeon B."/>
            <person name="Goodwin S."/>
            <person name="Spatafora J."/>
            <person name="Crous P."/>
            <person name="Grigoriev I."/>
        </authorList>
    </citation>
    <scope>NUCLEOTIDE SEQUENCE</scope>
    <source>
        <strain evidence="1">CBS 121739</strain>
    </source>
</reference>
<dbReference type="RefSeq" id="XP_033598238.1">
    <property type="nucleotide sequence ID" value="XM_033739029.1"/>
</dbReference>
<evidence type="ECO:0000313" key="2">
    <source>
        <dbReference type="Proteomes" id="UP000799437"/>
    </source>
</evidence>
<dbReference type="PANTHER" id="PTHR38791">
    <property type="entry name" value="ZN(II)2CYS6 TRANSCRIPTION FACTOR (EUROFUNG)-RELATED-RELATED"/>
    <property type="match status" value="1"/>
</dbReference>
<dbReference type="Proteomes" id="UP000799437">
    <property type="component" value="Unassembled WGS sequence"/>
</dbReference>
<organism evidence="1 2">
    <name type="scientific">Pseudovirgaria hyperparasitica</name>
    <dbReference type="NCBI Taxonomy" id="470096"/>
    <lineage>
        <taxon>Eukaryota</taxon>
        <taxon>Fungi</taxon>
        <taxon>Dikarya</taxon>
        <taxon>Ascomycota</taxon>
        <taxon>Pezizomycotina</taxon>
        <taxon>Dothideomycetes</taxon>
        <taxon>Dothideomycetes incertae sedis</taxon>
        <taxon>Acrospermales</taxon>
        <taxon>Acrospermaceae</taxon>
        <taxon>Pseudovirgaria</taxon>
    </lineage>
</organism>
<dbReference type="InterPro" id="IPR021858">
    <property type="entry name" value="Fun_TF"/>
</dbReference>
<dbReference type="InterPro" id="IPR053175">
    <property type="entry name" value="DHMBA_Reg_Transcription_Factor"/>
</dbReference>
<dbReference type="AlphaFoldDB" id="A0A6A6W2G7"/>
<gene>
    <name evidence="1" type="ORF">EJ05DRAFT_115053</name>
</gene>
<dbReference type="GeneID" id="54480083"/>
<protein>
    <submittedName>
        <fullName evidence="1">Uncharacterized protein</fullName>
    </submittedName>
</protein>
<name>A0A6A6W2G7_9PEZI</name>